<organism evidence="3 4">
    <name type="scientific">Puccinia triticina</name>
    <dbReference type="NCBI Taxonomy" id="208348"/>
    <lineage>
        <taxon>Eukaryota</taxon>
        <taxon>Fungi</taxon>
        <taxon>Dikarya</taxon>
        <taxon>Basidiomycota</taxon>
        <taxon>Pucciniomycotina</taxon>
        <taxon>Pucciniomycetes</taxon>
        <taxon>Pucciniales</taxon>
        <taxon>Pucciniaceae</taxon>
        <taxon>Puccinia</taxon>
    </lineage>
</organism>
<dbReference type="PROSITE" id="PS50294">
    <property type="entry name" value="WD_REPEATS_REGION"/>
    <property type="match status" value="1"/>
</dbReference>
<keyword evidence="4" id="KW-1185">Reference proteome</keyword>
<feature type="repeat" description="WD" evidence="1">
    <location>
        <begin position="172"/>
        <end position="213"/>
    </location>
</feature>
<reference evidence="3" key="1">
    <citation type="submission" date="2022-10" db="EMBL/GenBank/DDBJ databases">
        <title>Puccinia triticina Genome sequencing and assembly.</title>
        <authorList>
            <person name="Li C."/>
        </authorList>
    </citation>
    <scope>NUCLEOTIDE SEQUENCE</scope>
    <source>
        <strain evidence="3">Pt15</strain>
    </source>
</reference>
<dbReference type="Proteomes" id="UP001164743">
    <property type="component" value="Chromosome 6A"/>
</dbReference>
<dbReference type="InterPro" id="IPR036322">
    <property type="entry name" value="WD40_repeat_dom_sf"/>
</dbReference>
<dbReference type="InterPro" id="IPR041320">
    <property type="entry name" value="CxC1"/>
</dbReference>
<evidence type="ECO:0000256" key="1">
    <source>
        <dbReference type="PROSITE-ProRule" id="PRU00221"/>
    </source>
</evidence>
<evidence type="ECO:0000313" key="3">
    <source>
        <dbReference type="EMBL" id="WAQ86075.1"/>
    </source>
</evidence>
<dbReference type="InterPro" id="IPR015943">
    <property type="entry name" value="WD40/YVTN_repeat-like_dom_sf"/>
</dbReference>
<dbReference type="InterPro" id="IPR001680">
    <property type="entry name" value="WD40_rpt"/>
</dbReference>
<evidence type="ECO:0000259" key="2">
    <source>
        <dbReference type="Pfam" id="PF18802"/>
    </source>
</evidence>
<proteinExistence type="predicted"/>
<keyword evidence="1" id="KW-0853">WD repeat</keyword>
<dbReference type="PROSITE" id="PS50082">
    <property type="entry name" value="WD_REPEATS_2"/>
    <property type="match status" value="2"/>
</dbReference>
<dbReference type="RefSeq" id="XP_053021630.1">
    <property type="nucleotide sequence ID" value="XM_053170439.1"/>
</dbReference>
<feature type="domain" description="CxC1-like cysteine cluster associated with KDZ transposases" evidence="2">
    <location>
        <begin position="384"/>
        <end position="485"/>
    </location>
</feature>
<evidence type="ECO:0000313" key="4">
    <source>
        <dbReference type="Proteomes" id="UP001164743"/>
    </source>
</evidence>
<feature type="repeat" description="WD" evidence="1">
    <location>
        <begin position="145"/>
        <end position="171"/>
    </location>
</feature>
<gene>
    <name evidence="3" type="ORF">PtA15_6A705</name>
</gene>
<protein>
    <recommendedName>
        <fullName evidence="2">CxC1-like cysteine cluster associated with KDZ transposases domain-containing protein</fullName>
    </recommendedName>
</protein>
<dbReference type="Gene3D" id="2.130.10.10">
    <property type="entry name" value="YVTN repeat-like/Quinoprotein amine dehydrogenase"/>
    <property type="match status" value="1"/>
</dbReference>
<dbReference type="SUPFAM" id="SSF50978">
    <property type="entry name" value="WD40 repeat-like"/>
    <property type="match status" value="1"/>
</dbReference>
<sequence>MVELQAVFVARPTFCSIDFSRRAAITPHIPPDPPGLSSGCFSGQFLAKAFEIQSSLLPSSATYNLSLGTLGLQPKPLVLTGSDDMSIQLWDWDKSWKFLQVFKGQTHYIMNLVFNPKDSNTFTSSCLEYTVKKGDNYVEYHHGGDKPYLVTTGDDRLIKIWDCLSKSCIQTLEGHQSNVSYAIFHPTLPIIISDSENGTVKTWHSSTYQLENTLNYGLERAWCVTYSKNRTDIGLGFDEGSVVVKLGREEPSISMEVGGKIVFTRNAEVVTCNVAAAQVFAQTLKQSPNGRSMTVCGDGEYVIYTALAWRNKSFDTVISFAWAADSNTYDVRETALKLKHETALLPDEFITQYAMRRDRLKSAWKSIEKSMCAAFFVCQYHTKNWTTSTSYLEPLEECDCGNNRKRSVDLIHTHDRFHRQEVEFCSCIPDAIRLIHLGYIPASPSAPRTAFSIPLVQLYQHLWHESAIPYTSFIAGIMYHQDTRSRDKLYARGPSGNPRDLRIPFSQAIDIYSQIQTLQKDLITISLGLKNQDHWAAKCPACFGPEKPDEQSQPRTGEAYAIIAMDGNFQHRHHKFASTNVPTEADYPSNFIPTSQIVTHEVRCQSTDEDVAGLRASVIPCEWMNRHLDQAHAYLSECQVKLNEIYNQTNPFAEEGECYSQAFFEQQWVLERTYYRDRNNEKVEQKLELGRLLTLEEDLNAAWETIPNTPEDTLARVNRISETRAKVEQQRQRIGADQILEGVTRAHEGLFLKVWWAKTDLRRKYLALLEEKRPLDAVRMGTASKLGTDGKERLIASIRKKTHALQAVVNTYNRHLDAFHVAFPDRPILERAVYDSILRMEPDDIFWKDGVFTNHEEPWAIDPDTQDGMRLVARQQRAREEARRIGREMRRAIRWAVTEHQRIIPLMFGLATESEWVKTRLQPVLNHPMLQTLSLEDQLDCMKAILHNHFILLSRLQLEWNKNVEHIISNTGPYENDADLLRDWNEQVLRLSFLKQTGNLSMVSGDFENAIGNSLDNIDESVMRDFLAQEFDATAGPTNTHNENDPNDDAFNLPANIPGQPNTGLIGPDDFERALEADELDHIFVANLQIN</sequence>
<dbReference type="Pfam" id="PF18802">
    <property type="entry name" value="CxC1"/>
    <property type="match status" value="1"/>
</dbReference>
<dbReference type="EMBL" id="CP110426">
    <property type="protein sequence ID" value="WAQ86075.1"/>
    <property type="molecule type" value="Genomic_DNA"/>
</dbReference>
<dbReference type="PANTHER" id="PTHR33096">
    <property type="entry name" value="CXC2 DOMAIN-CONTAINING PROTEIN"/>
    <property type="match status" value="1"/>
</dbReference>
<dbReference type="PANTHER" id="PTHR33096:SF1">
    <property type="entry name" value="CXC1-LIKE CYSTEINE CLUSTER ASSOCIATED WITH KDZ TRANSPOSASES DOMAIN-CONTAINING PROTEIN"/>
    <property type="match status" value="1"/>
</dbReference>
<dbReference type="Pfam" id="PF00400">
    <property type="entry name" value="WD40"/>
    <property type="match status" value="1"/>
</dbReference>
<dbReference type="SMART" id="SM00320">
    <property type="entry name" value="WD40"/>
    <property type="match status" value="3"/>
</dbReference>
<accession>A0ABY7CQM4</accession>
<name>A0ABY7CQM4_9BASI</name>
<dbReference type="GeneID" id="77811334"/>